<gene>
    <name evidence="2" type="ORF">GCM10023336_77270</name>
</gene>
<dbReference type="EMBL" id="BAABKC010000148">
    <property type="protein sequence ID" value="GAA5082443.1"/>
    <property type="molecule type" value="Genomic_DNA"/>
</dbReference>
<organism evidence="2 3">
    <name type="scientific">Streptomyces similanensis</name>
    <dbReference type="NCBI Taxonomy" id="1274988"/>
    <lineage>
        <taxon>Bacteria</taxon>
        <taxon>Bacillati</taxon>
        <taxon>Actinomycetota</taxon>
        <taxon>Actinomycetes</taxon>
        <taxon>Kitasatosporales</taxon>
        <taxon>Streptomycetaceae</taxon>
        <taxon>Streptomyces</taxon>
    </lineage>
</organism>
<protein>
    <submittedName>
        <fullName evidence="2">Uncharacterized protein</fullName>
    </submittedName>
</protein>
<dbReference type="RefSeq" id="WP_176147880.1">
    <property type="nucleotide sequence ID" value="NZ_BAABKC010000148.1"/>
</dbReference>
<accession>A0ABP9LP23</accession>
<sequence length="60" mass="6343">MSQPRRPLPHPAHGPDQVRDCGGAGTAGAWRELYETCCLTGWESRGSLHDPGACPGRTAA</sequence>
<keyword evidence="3" id="KW-1185">Reference proteome</keyword>
<evidence type="ECO:0000256" key="1">
    <source>
        <dbReference type="SAM" id="MobiDB-lite"/>
    </source>
</evidence>
<name>A0ABP9LP23_9ACTN</name>
<dbReference type="Proteomes" id="UP001500124">
    <property type="component" value="Unassembled WGS sequence"/>
</dbReference>
<evidence type="ECO:0000313" key="3">
    <source>
        <dbReference type="Proteomes" id="UP001500124"/>
    </source>
</evidence>
<reference evidence="3" key="1">
    <citation type="journal article" date="2019" name="Int. J. Syst. Evol. Microbiol.">
        <title>The Global Catalogue of Microorganisms (GCM) 10K type strain sequencing project: providing services to taxonomists for standard genome sequencing and annotation.</title>
        <authorList>
            <consortium name="The Broad Institute Genomics Platform"/>
            <consortium name="The Broad Institute Genome Sequencing Center for Infectious Disease"/>
            <person name="Wu L."/>
            <person name="Ma J."/>
        </authorList>
    </citation>
    <scope>NUCLEOTIDE SEQUENCE [LARGE SCALE GENOMIC DNA]</scope>
    <source>
        <strain evidence="3">JCM 18410</strain>
    </source>
</reference>
<evidence type="ECO:0000313" key="2">
    <source>
        <dbReference type="EMBL" id="GAA5082443.1"/>
    </source>
</evidence>
<proteinExistence type="predicted"/>
<feature type="region of interest" description="Disordered" evidence="1">
    <location>
        <begin position="1"/>
        <end position="20"/>
    </location>
</feature>
<comment type="caution">
    <text evidence="2">The sequence shown here is derived from an EMBL/GenBank/DDBJ whole genome shotgun (WGS) entry which is preliminary data.</text>
</comment>